<keyword evidence="6" id="KW-1185">Reference proteome</keyword>
<dbReference type="InterPro" id="IPR018073">
    <property type="entry name" value="Prot_inh_cystat_CS"/>
</dbReference>
<dbReference type="AlphaFoldDB" id="A0A0S3R1A8"/>
<name>A0A0S3R1A8_PHAAN</name>
<evidence type="ECO:0000256" key="2">
    <source>
        <dbReference type="ARBA" id="ARBA00022704"/>
    </source>
</evidence>
<dbReference type="PROSITE" id="PS00287">
    <property type="entry name" value="CYSTATIN"/>
    <property type="match status" value="1"/>
</dbReference>
<keyword evidence="1" id="KW-0646">Protease inhibitor</keyword>
<feature type="chain" id="PRO_5018665540" description="Cystatin domain-containing protein" evidence="3">
    <location>
        <begin position="23"/>
        <end position="135"/>
    </location>
</feature>
<feature type="signal peptide" evidence="3">
    <location>
        <begin position="1"/>
        <end position="22"/>
    </location>
</feature>
<dbReference type="PANTHER" id="PTHR47373">
    <property type="entry name" value="CYSTEINE PROTEINASE INHIBITOR 2"/>
    <property type="match status" value="1"/>
</dbReference>
<evidence type="ECO:0000256" key="1">
    <source>
        <dbReference type="ARBA" id="ARBA00022690"/>
    </source>
</evidence>
<dbReference type="Gene3D" id="3.10.450.10">
    <property type="match status" value="1"/>
</dbReference>
<evidence type="ECO:0000313" key="6">
    <source>
        <dbReference type="Proteomes" id="UP000291084"/>
    </source>
</evidence>
<protein>
    <recommendedName>
        <fullName evidence="4">Cystatin domain-containing protein</fullName>
    </recommendedName>
</protein>
<dbReference type="Proteomes" id="UP000291084">
    <property type="component" value="Chromosome 1"/>
</dbReference>
<accession>A0A0S3R1A8</accession>
<dbReference type="SUPFAM" id="SSF54403">
    <property type="entry name" value="Cystatin/monellin"/>
    <property type="match status" value="1"/>
</dbReference>
<dbReference type="InterPro" id="IPR046350">
    <property type="entry name" value="Cystatin_sf"/>
</dbReference>
<organism evidence="5 6">
    <name type="scientific">Vigna angularis var. angularis</name>
    <dbReference type="NCBI Taxonomy" id="157739"/>
    <lineage>
        <taxon>Eukaryota</taxon>
        <taxon>Viridiplantae</taxon>
        <taxon>Streptophyta</taxon>
        <taxon>Embryophyta</taxon>
        <taxon>Tracheophyta</taxon>
        <taxon>Spermatophyta</taxon>
        <taxon>Magnoliopsida</taxon>
        <taxon>eudicotyledons</taxon>
        <taxon>Gunneridae</taxon>
        <taxon>Pentapetalae</taxon>
        <taxon>rosids</taxon>
        <taxon>fabids</taxon>
        <taxon>Fabales</taxon>
        <taxon>Fabaceae</taxon>
        <taxon>Papilionoideae</taxon>
        <taxon>50 kb inversion clade</taxon>
        <taxon>NPAAA clade</taxon>
        <taxon>indigoferoid/millettioid clade</taxon>
        <taxon>Phaseoleae</taxon>
        <taxon>Vigna</taxon>
    </lineage>
</organism>
<evidence type="ECO:0000313" key="5">
    <source>
        <dbReference type="EMBL" id="BAT74436.1"/>
    </source>
</evidence>
<dbReference type="OrthoDB" id="1908104at2759"/>
<evidence type="ECO:0000259" key="4">
    <source>
        <dbReference type="SMART" id="SM00043"/>
    </source>
</evidence>
<dbReference type="GO" id="GO:0004869">
    <property type="term" value="F:cysteine-type endopeptidase inhibitor activity"/>
    <property type="evidence" value="ECO:0007669"/>
    <property type="project" value="UniProtKB-KW"/>
</dbReference>
<gene>
    <name evidence="5" type="primary">Vigan.01G210500</name>
    <name evidence="5" type="ORF">VIGAN_01210500</name>
</gene>
<dbReference type="SMART" id="SM00043">
    <property type="entry name" value="CY"/>
    <property type="match status" value="1"/>
</dbReference>
<dbReference type="InterPro" id="IPR000010">
    <property type="entry name" value="Cystatin_dom"/>
</dbReference>
<evidence type="ECO:0000256" key="3">
    <source>
        <dbReference type="SAM" id="SignalP"/>
    </source>
</evidence>
<sequence>MAALIPAVTLVTVTTLACLVCGASHWTLVGSKTEITDVKRNKEVQDLGYFSVEEHNRRLRQALKGMAEETKFVEVVEAKKQLAAGTKYYLKISATQSGRSVMFDTVVVVQPGLASKDLLSFAPSSQKIPYPTLHS</sequence>
<feature type="domain" description="Cystatin" evidence="4">
    <location>
        <begin position="27"/>
        <end position="124"/>
    </location>
</feature>
<reference evidence="5 6" key="1">
    <citation type="journal article" date="2015" name="Sci. Rep.">
        <title>The power of single molecule real-time sequencing technology in the de novo assembly of a eukaryotic genome.</title>
        <authorList>
            <person name="Sakai H."/>
            <person name="Naito K."/>
            <person name="Ogiso-Tanaka E."/>
            <person name="Takahashi Y."/>
            <person name="Iseki K."/>
            <person name="Muto C."/>
            <person name="Satou K."/>
            <person name="Teruya K."/>
            <person name="Shiroma A."/>
            <person name="Shimoji M."/>
            <person name="Hirano T."/>
            <person name="Itoh T."/>
            <person name="Kaga A."/>
            <person name="Tomooka N."/>
        </authorList>
    </citation>
    <scope>NUCLEOTIDE SEQUENCE [LARGE SCALE GENOMIC DNA]</scope>
    <source>
        <strain evidence="6">cv. Shumari</strain>
    </source>
</reference>
<proteinExistence type="predicted"/>
<dbReference type="CDD" id="cd00042">
    <property type="entry name" value="CY"/>
    <property type="match status" value="1"/>
</dbReference>
<keyword evidence="2" id="KW-0789">Thiol protease inhibitor</keyword>
<keyword evidence="3" id="KW-0732">Signal</keyword>
<dbReference type="PANTHER" id="PTHR47373:SF1">
    <property type="entry name" value="CYSTEINE PROTEINASE INHIBITOR 2"/>
    <property type="match status" value="1"/>
</dbReference>
<dbReference type="Pfam" id="PF16845">
    <property type="entry name" value="SQAPI"/>
    <property type="match status" value="1"/>
</dbReference>
<dbReference type="EMBL" id="AP015034">
    <property type="protein sequence ID" value="BAT74436.1"/>
    <property type="molecule type" value="Genomic_DNA"/>
</dbReference>